<name>A0ABS4CM75_9ENTE</name>
<evidence type="ECO:0000256" key="2">
    <source>
        <dbReference type="SAM" id="SignalP"/>
    </source>
</evidence>
<keyword evidence="1" id="KW-0472">Membrane</keyword>
<dbReference type="RefSeq" id="WP_209558471.1">
    <property type="nucleotide sequence ID" value="NZ_JAEDXU010000009.1"/>
</dbReference>
<gene>
    <name evidence="5" type="ORF">I6N96_15475</name>
</gene>
<keyword evidence="6" id="KW-1185">Reference proteome</keyword>
<evidence type="ECO:0000259" key="4">
    <source>
        <dbReference type="Pfam" id="PF11797"/>
    </source>
</evidence>
<organism evidence="5 6">
    <name type="scientific">Enterococcus larvae</name>
    <dbReference type="NCBI Taxonomy" id="2794352"/>
    <lineage>
        <taxon>Bacteria</taxon>
        <taxon>Bacillati</taxon>
        <taxon>Bacillota</taxon>
        <taxon>Bacilli</taxon>
        <taxon>Lactobacillales</taxon>
        <taxon>Enterococcaceae</taxon>
        <taxon>Enterococcus</taxon>
    </lineage>
</organism>
<feature type="signal peptide" evidence="2">
    <location>
        <begin position="1"/>
        <end position="27"/>
    </location>
</feature>
<dbReference type="InterPro" id="IPR021759">
    <property type="entry name" value="WxLIP_HBD"/>
</dbReference>
<feature type="chain" id="PRO_5045049063" evidence="2">
    <location>
        <begin position="28"/>
        <end position="362"/>
    </location>
</feature>
<evidence type="ECO:0000256" key="1">
    <source>
        <dbReference type="SAM" id="Phobius"/>
    </source>
</evidence>
<keyword evidence="1" id="KW-0812">Transmembrane</keyword>
<reference evidence="5 6" key="1">
    <citation type="submission" date="2020-12" db="EMBL/GenBank/DDBJ databases">
        <title>Vagococcus allomyrinae sp. nov. and Enterococcus lavae sp. nov., isolated from the larvae of Allomyrina dichotoma.</title>
        <authorList>
            <person name="Lee S.D."/>
        </authorList>
    </citation>
    <scope>NUCLEOTIDE SEQUENCE [LARGE SCALE GENOMIC DNA]</scope>
    <source>
        <strain evidence="5 6">BWM-S5</strain>
    </source>
</reference>
<dbReference type="Pfam" id="PF06030">
    <property type="entry name" value="WxLIP_PGBD"/>
    <property type="match status" value="1"/>
</dbReference>
<accession>A0ABS4CM75</accession>
<keyword evidence="1" id="KW-1133">Transmembrane helix</keyword>
<feature type="transmembrane region" description="Helical" evidence="1">
    <location>
        <begin position="324"/>
        <end position="346"/>
    </location>
</feature>
<evidence type="ECO:0000259" key="3">
    <source>
        <dbReference type="Pfam" id="PF06030"/>
    </source>
</evidence>
<keyword evidence="2" id="KW-0732">Signal</keyword>
<comment type="caution">
    <text evidence="5">The sequence shown here is derived from an EMBL/GenBank/DDBJ whole genome shotgun (WGS) entry which is preliminary data.</text>
</comment>
<proteinExistence type="predicted"/>
<protein>
    <submittedName>
        <fullName evidence="5">DUF916 and DUF3324 domain-containing protein</fullName>
    </submittedName>
</protein>
<dbReference type="Pfam" id="PF11797">
    <property type="entry name" value="WxLIP_HBD"/>
    <property type="match status" value="1"/>
</dbReference>
<feature type="domain" description="WxL Interacting Protein peptidoglycan binding" evidence="3">
    <location>
        <begin position="44"/>
        <end position="161"/>
    </location>
</feature>
<dbReference type="Proteomes" id="UP000673375">
    <property type="component" value="Unassembled WGS sequence"/>
</dbReference>
<evidence type="ECO:0000313" key="6">
    <source>
        <dbReference type="Proteomes" id="UP000673375"/>
    </source>
</evidence>
<feature type="domain" description="WxL Interacting Protein host binding" evidence="4">
    <location>
        <begin position="173"/>
        <end position="309"/>
    </location>
</feature>
<sequence>MKKHIKQWLLLLAVLSISFIFSIPTYAEEGETATSQAAEEASGFTYQVQFPENQRSESGYFDLRMAPGQQQTVEILLKNHGKEELTVNVGLNGARTNPNGVIEYGPTKLEADASMKYEFTDIVKGPESVTLAPGEEKSLPLEITMPEASFDGMILGGIQLQRQSNDEENEADQGMMIINEYAYVVAMVLNETDTEIAPDLSFIKAYASQPNYRNSIVIDLGNIVAAPIKGMTVEAQIMGETSDTVLYDAKKLNMNMAPNTVLNFPVSMGSDAMKAGKYRAHVVATLGDQKWEWTESFEITKEQADKFNREAVGLVQEQGLDWQLIAMIVGGVVAVVVVIFLIIHFVGKNKKKNSKKNRKKKK</sequence>
<dbReference type="InterPro" id="IPR010317">
    <property type="entry name" value="WxLIP_PGBD"/>
</dbReference>
<evidence type="ECO:0000313" key="5">
    <source>
        <dbReference type="EMBL" id="MBP1047688.1"/>
    </source>
</evidence>
<dbReference type="EMBL" id="JAEDXU010000009">
    <property type="protein sequence ID" value="MBP1047688.1"/>
    <property type="molecule type" value="Genomic_DNA"/>
</dbReference>